<comment type="caution">
    <text evidence="2">The sequence shown here is derived from an EMBL/GenBank/DDBJ whole genome shotgun (WGS) entry which is preliminary data.</text>
</comment>
<dbReference type="EMBL" id="SLVX01000040">
    <property type="protein sequence ID" value="TCN33527.1"/>
    <property type="molecule type" value="Genomic_DNA"/>
</dbReference>
<accession>A0A4R2BZU5</accession>
<dbReference type="InterPro" id="IPR023214">
    <property type="entry name" value="HAD_sf"/>
</dbReference>
<dbReference type="InterPro" id="IPR006439">
    <property type="entry name" value="HAD-SF_hydro_IA"/>
</dbReference>
<dbReference type="InterPro" id="IPR036412">
    <property type="entry name" value="HAD-like_sf"/>
</dbReference>
<evidence type="ECO:0000313" key="3">
    <source>
        <dbReference type="Proteomes" id="UP000295351"/>
    </source>
</evidence>
<keyword evidence="1 2" id="KW-0378">Hydrolase</keyword>
<dbReference type="AlphaFoldDB" id="A0A4R2BZU5"/>
<dbReference type="InterPro" id="IPR041492">
    <property type="entry name" value="HAD_2"/>
</dbReference>
<organism evidence="2 3">
    <name type="scientific">Shinella granuli</name>
    <dbReference type="NCBI Taxonomy" id="323621"/>
    <lineage>
        <taxon>Bacteria</taxon>
        <taxon>Pseudomonadati</taxon>
        <taxon>Pseudomonadota</taxon>
        <taxon>Alphaproteobacteria</taxon>
        <taxon>Hyphomicrobiales</taxon>
        <taxon>Rhizobiaceae</taxon>
        <taxon>Shinella</taxon>
    </lineage>
</organism>
<dbReference type="Proteomes" id="UP000295351">
    <property type="component" value="Unassembled WGS sequence"/>
</dbReference>
<keyword evidence="3" id="KW-1185">Reference proteome</keyword>
<dbReference type="Pfam" id="PF13419">
    <property type="entry name" value="HAD_2"/>
    <property type="match status" value="1"/>
</dbReference>
<reference evidence="2 3" key="1">
    <citation type="submission" date="2019-03" db="EMBL/GenBank/DDBJ databases">
        <title>Genomic Encyclopedia of Type Strains, Phase IV (KMG-IV): sequencing the most valuable type-strain genomes for metagenomic binning, comparative biology and taxonomic classification.</title>
        <authorList>
            <person name="Goeker M."/>
        </authorList>
    </citation>
    <scope>NUCLEOTIDE SEQUENCE [LARGE SCALE GENOMIC DNA]</scope>
    <source>
        <strain evidence="2 3">DSM 18401</strain>
    </source>
</reference>
<dbReference type="SUPFAM" id="SSF56784">
    <property type="entry name" value="HAD-like"/>
    <property type="match status" value="1"/>
</dbReference>
<dbReference type="GO" id="GO:0016787">
    <property type="term" value="F:hydrolase activity"/>
    <property type="evidence" value="ECO:0007669"/>
    <property type="project" value="UniProtKB-KW"/>
</dbReference>
<dbReference type="PANTHER" id="PTHR43316">
    <property type="entry name" value="HYDROLASE, HALOACID DELAHOGENASE-RELATED"/>
    <property type="match status" value="1"/>
</dbReference>
<protein>
    <submittedName>
        <fullName evidence="2">HAD superfamily hydrolase (TIGR01509 family)</fullName>
    </submittedName>
</protein>
<dbReference type="PRINTS" id="PR00413">
    <property type="entry name" value="HADHALOGNASE"/>
</dbReference>
<dbReference type="RefSeq" id="WP_133036930.1">
    <property type="nucleotide sequence ID" value="NZ_BAABEI010000002.1"/>
</dbReference>
<dbReference type="InterPro" id="IPR051540">
    <property type="entry name" value="S-2-haloacid_dehalogenase"/>
</dbReference>
<dbReference type="SFLD" id="SFLDS00003">
    <property type="entry name" value="Haloacid_Dehalogenase"/>
    <property type="match status" value="1"/>
</dbReference>
<dbReference type="Gene3D" id="3.40.50.1000">
    <property type="entry name" value="HAD superfamily/HAD-like"/>
    <property type="match status" value="1"/>
</dbReference>
<gene>
    <name evidence="2" type="ORF">EV665_14011</name>
</gene>
<sequence>MIKAVLFDAGDIIYRRRRDLSGLPAFLANLGLTQIDLHSQEMKDIRLAGYRGDITREEFFTEIMVRSGLPEEYREEGLRILEEAQAKVEYFPGVVETLHLLKEQGFKLGIVTNTFDSTLVKHGWFSKEGIENLWDSFATSCELKLIKPNPGIYLTALAPFDLYPEEAAFVGHAKSELVGAKKLGLHTIAFNRDDDSVTADQVIEKFEELPSAVKNLQ</sequence>
<evidence type="ECO:0000256" key="1">
    <source>
        <dbReference type="ARBA" id="ARBA00022801"/>
    </source>
</evidence>
<dbReference type="SFLD" id="SFLDG01129">
    <property type="entry name" value="C1.5:_HAD__Beta-PGM__Phosphata"/>
    <property type="match status" value="1"/>
</dbReference>
<evidence type="ECO:0000313" key="2">
    <source>
        <dbReference type="EMBL" id="TCN33527.1"/>
    </source>
</evidence>
<name>A0A4R2BZU5_SHIGR</name>
<proteinExistence type="predicted"/>